<accession>A0ABN7STP0</accession>
<keyword evidence="1" id="KW-0472">Membrane</keyword>
<protein>
    <submittedName>
        <fullName evidence="2">Oidioi.mRNA.OKI2018_I69.chr1.g1605.t1.cds</fullName>
    </submittedName>
</protein>
<dbReference type="EMBL" id="OU015566">
    <property type="protein sequence ID" value="CAG5104853.1"/>
    <property type="molecule type" value="Genomic_DNA"/>
</dbReference>
<gene>
    <name evidence="2" type="ORF">OKIOD_LOCUS10370</name>
</gene>
<keyword evidence="3" id="KW-1185">Reference proteome</keyword>
<evidence type="ECO:0000256" key="1">
    <source>
        <dbReference type="SAM" id="Phobius"/>
    </source>
</evidence>
<reference evidence="2 3" key="1">
    <citation type="submission" date="2021-04" db="EMBL/GenBank/DDBJ databases">
        <authorList>
            <person name="Bliznina A."/>
        </authorList>
    </citation>
    <scope>NUCLEOTIDE SEQUENCE [LARGE SCALE GENOMIC DNA]</scope>
</reference>
<name>A0ABN7STP0_OIKDI</name>
<keyword evidence="1" id="KW-0812">Transmembrane</keyword>
<dbReference type="InterPro" id="IPR015915">
    <property type="entry name" value="Kelch-typ_b-propeller"/>
</dbReference>
<sequence>MISQINRIQAIWGLILFIFLVLAVVLPTTLIPRQKDKLQCENSENGKARAVSLDKRPLGDAISYCSDCEGFNSYICGGRLPEIESDEYWNGCVNNATPAGRTKSDCSDVDELKYFICEYDFNCDEWKLLFKNTHNNCLVGLESGAMLMLGGYRYDGFKTLVRGIWRLKEGSWSKVGSLPERSSRVSFMKFGNFIYLFNGAGTASNNKYPEQRVEILDDEVVATEVIGHHTFSSSFPVLVEVSADFCAPESVFF</sequence>
<evidence type="ECO:0000313" key="3">
    <source>
        <dbReference type="Proteomes" id="UP001158576"/>
    </source>
</evidence>
<feature type="transmembrane region" description="Helical" evidence="1">
    <location>
        <begin position="12"/>
        <end position="31"/>
    </location>
</feature>
<dbReference type="Gene3D" id="2.120.10.80">
    <property type="entry name" value="Kelch-type beta propeller"/>
    <property type="match status" value="1"/>
</dbReference>
<keyword evidence="1" id="KW-1133">Transmembrane helix</keyword>
<dbReference type="SUPFAM" id="SSF117281">
    <property type="entry name" value="Kelch motif"/>
    <property type="match status" value="1"/>
</dbReference>
<dbReference type="Proteomes" id="UP001158576">
    <property type="component" value="Chromosome 1"/>
</dbReference>
<proteinExistence type="predicted"/>
<evidence type="ECO:0000313" key="2">
    <source>
        <dbReference type="EMBL" id="CAG5104853.1"/>
    </source>
</evidence>
<organism evidence="2 3">
    <name type="scientific">Oikopleura dioica</name>
    <name type="common">Tunicate</name>
    <dbReference type="NCBI Taxonomy" id="34765"/>
    <lineage>
        <taxon>Eukaryota</taxon>
        <taxon>Metazoa</taxon>
        <taxon>Chordata</taxon>
        <taxon>Tunicata</taxon>
        <taxon>Appendicularia</taxon>
        <taxon>Copelata</taxon>
        <taxon>Oikopleuridae</taxon>
        <taxon>Oikopleura</taxon>
    </lineage>
</organism>